<evidence type="ECO:0000313" key="3">
    <source>
        <dbReference type="Proteomes" id="UP000176650"/>
    </source>
</evidence>
<evidence type="ECO:0000256" key="1">
    <source>
        <dbReference type="SAM" id="MobiDB-lite"/>
    </source>
</evidence>
<reference evidence="2 3" key="1">
    <citation type="journal article" date="2016" name="Nat. Commun.">
        <title>Thousands of microbial genomes shed light on interconnected biogeochemical processes in an aquifer system.</title>
        <authorList>
            <person name="Anantharaman K."/>
            <person name="Brown C.T."/>
            <person name="Hug L.A."/>
            <person name="Sharon I."/>
            <person name="Castelle C.J."/>
            <person name="Probst A.J."/>
            <person name="Thomas B.C."/>
            <person name="Singh A."/>
            <person name="Wilkins M.J."/>
            <person name="Karaoz U."/>
            <person name="Brodie E.L."/>
            <person name="Williams K.H."/>
            <person name="Hubbard S.S."/>
            <person name="Banfield J.F."/>
        </authorList>
    </citation>
    <scope>NUCLEOTIDE SEQUENCE [LARGE SCALE GENOMIC DNA]</scope>
</reference>
<comment type="caution">
    <text evidence="2">The sequence shown here is derived from an EMBL/GenBank/DDBJ whole genome shotgun (WGS) entry which is preliminary data.</text>
</comment>
<protein>
    <submittedName>
        <fullName evidence="2">Uncharacterized protein</fullName>
    </submittedName>
</protein>
<name>A0A1F5BVV6_9BACT</name>
<evidence type="ECO:0000313" key="2">
    <source>
        <dbReference type="EMBL" id="OGD34739.1"/>
    </source>
</evidence>
<dbReference type="AlphaFoldDB" id="A0A1F5BVV6"/>
<dbReference type="Proteomes" id="UP000176650">
    <property type="component" value="Unassembled WGS sequence"/>
</dbReference>
<accession>A0A1F5BVV6</accession>
<proteinExistence type="predicted"/>
<organism evidence="2 3">
    <name type="scientific">Candidatus Azambacteria bacterium RIFCSPLOWO2_01_FULL_46_25</name>
    <dbReference type="NCBI Taxonomy" id="1797298"/>
    <lineage>
        <taxon>Bacteria</taxon>
        <taxon>Candidatus Azamiibacteriota</taxon>
    </lineage>
</organism>
<dbReference type="EMBL" id="MEYS01000001">
    <property type="protein sequence ID" value="OGD34739.1"/>
    <property type="molecule type" value="Genomic_DNA"/>
</dbReference>
<feature type="region of interest" description="Disordered" evidence="1">
    <location>
        <begin position="1"/>
        <end position="31"/>
    </location>
</feature>
<gene>
    <name evidence="2" type="ORF">A2988_04570</name>
</gene>
<sequence length="63" mass="7091">MKGCASVKIKERSESGGSHAPRLFLESQRKRSPSLSLFYYKGRERMEERAGEHGYGQETGSVI</sequence>